<keyword evidence="1" id="KW-1185">Reference proteome</keyword>
<proteinExistence type="predicted"/>
<dbReference type="PANTHER" id="PTHR14890">
    <property type="entry name" value="FANCONI ANEMIA CORE COMPLEX-ASSOCIATED PROTEIN 100"/>
    <property type="match status" value="1"/>
</dbReference>
<accession>A0ABM0JMI1</accession>
<dbReference type="Proteomes" id="UP000694888">
    <property type="component" value="Unplaced"/>
</dbReference>
<dbReference type="GeneID" id="101849840"/>
<evidence type="ECO:0000313" key="1">
    <source>
        <dbReference type="Proteomes" id="UP000694888"/>
    </source>
</evidence>
<dbReference type="RefSeq" id="XP_005097166.1">
    <property type="nucleotide sequence ID" value="XM_005097109.3"/>
</dbReference>
<protein>
    <submittedName>
        <fullName evidence="2">Uncharacterized protein LOC101849840</fullName>
    </submittedName>
</protein>
<evidence type="ECO:0000313" key="2">
    <source>
        <dbReference type="RefSeq" id="XP_005097166.1"/>
    </source>
</evidence>
<dbReference type="InterPro" id="IPR029251">
    <property type="entry name" value="Faap100"/>
</dbReference>
<dbReference type="PANTHER" id="PTHR14890:SF1">
    <property type="entry name" value="FANCONI ANEMIA CORE COMPLEX-ASSOCIATED PROTEIN 100"/>
    <property type="match status" value="1"/>
</dbReference>
<sequence length="857" mass="93397">MIIVAGNFIHAEVESVSSSKKCKTVIVAPCVVVAAALLSSDARRSVVLATRDKRIWCVPLTDSREEKIDTDKDNASEDIFGDLLQDGVEVHRRTEGASSKLKQPTDNEVNNKVVCLSSQDLVVSLDCPVLDLLVVGNLVCVLTSASGGAVVRLYRQDVLLVRPAAATVAPELCIHTGVMTKLLLEGAKGRLMHVAVLREESGSLSDDMMSQAKAPLCLGRHLFTSLFGTEATILKSPVLMLSTANGFVFSYPIKLSYEASLDTRLVTCQLDHRITSIVLLKVTHGPPAHSEENSAAILALENALLSVSPEGQYGEDSEALCVCSESGNCCLFLPSSHAAQSPAMLRFSTTSPINCCVFKEPYLVYSTGHSIEACKLTVQRQPGKATDTVLSVATTLSRKSAIVQLVPGSLHSMGSASKVTGITGNLDVVSISVEEQDAAQSQSVTGDVSLRSVMEKIKESSVEVSEKKSQMKEYDSYIQQLNIFASLLMLWEKRKKKHSSSTDDLIACTCRIISQQDGYSRKWFIEVKLKTNKKCSFSSDWLITVSVDTFTMTAKHKLCTFSYPLVKGLDTSSSMVLSIPLENALEAMPWGQSELSVIFTLKSAEFMLTTNCFDQNVKGLKVEVHREVVDAFHFLSRLDIDSSSSNSPGHQSLWLHEELIALSQSRERHGEQSRRLVSTGTSPTVEAAVLIPDIRDLALKDEEAQRSEPVDILKLILHNSNMSAESVMSPSCQLEGPDGVQVTISVDHCGDMPTATCSVQEKVKFVVTLRSSDAILVAQLRNALVRRVKSLMEQKDDASLEPMSNLKTLLSDLQRTRQLLLTANHTVQAPSVSDIEAASVLSDSFDKCKHLSLCLRN</sequence>
<reference evidence="2" key="1">
    <citation type="submission" date="2025-08" db="UniProtKB">
        <authorList>
            <consortium name="RefSeq"/>
        </authorList>
    </citation>
    <scope>IDENTIFICATION</scope>
</reference>
<name>A0ABM0JMI1_APLCA</name>
<gene>
    <name evidence="2" type="primary">LOC101849840</name>
</gene>
<organism evidence="1 2">
    <name type="scientific">Aplysia californica</name>
    <name type="common">California sea hare</name>
    <dbReference type="NCBI Taxonomy" id="6500"/>
    <lineage>
        <taxon>Eukaryota</taxon>
        <taxon>Metazoa</taxon>
        <taxon>Spiralia</taxon>
        <taxon>Lophotrochozoa</taxon>
        <taxon>Mollusca</taxon>
        <taxon>Gastropoda</taxon>
        <taxon>Heterobranchia</taxon>
        <taxon>Euthyneura</taxon>
        <taxon>Tectipleura</taxon>
        <taxon>Aplysiida</taxon>
        <taxon>Aplysioidea</taxon>
        <taxon>Aplysiidae</taxon>
        <taxon>Aplysia</taxon>
    </lineage>
</organism>